<feature type="region of interest" description="Disordered" evidence="1">
    <location>
        <begin position="325"/>
        <end position="354"/>
    </location>
</feature>
<dbReference type="EMBL" id="MZ420154">
    <property type="protein sequence ID" value="QYA18725.1"/>
    <property type="molecule type" value="Genomic_DNA"/>
</dbReference>
<feature type="compositionally biased region" description="Acidic residues" evidence="1">
    <location>
        <begin position="453"/>
        <end position="487"/>
    </location>
</feature>
<accession>A0A8F8PMP6</accession>
<evidence type="ECO:0000256" key="1">
    <source>
        <dbReference type="SAM" id="MobiDB-lite"/>
    </source>
</evidence>
<protein>
    <submittedName>
        <fullName evidence="2">Uncharacterized protein</fullName>
    </submittedName>
</protein>
<evidence type="ECO:0000313" key="2">
    <source>
        <dbReference type="EMBL" id="QYA18725.1"/>
    </source>
</evidence>
<organism evidence="2">
    <name type="scientific">Clandestinovirus</name>
    <dbReference type="NCBI Taxonomy" id="2831644"/>
    <lineage>
        <taxon>Viruses</taxon>
    </lineage>
</organism>
<name>A0A8F8PMP6_9VIRU</name>
<sequence>MNRDSAKLAIGMNFLRCISEAIQFDIPSGFTMINNEASFLLYKATMRLLDRVIVTLAENNRWDEEAVRLASHKVLCPVNLAHSESIGCASDKLLLAQGKQLFDPETECGEYLLKLTNNRVSNEVADRGVSLSKEDINIVVNGLSKVAWAYVVAIARQARKSSKGTKLTEPLVKQVLAHNVIFIKDKTIPNLSTPNGDLEQKATEAMAEEQTLIANVTQEREKTAVSVNRNYRPPADDDIITNYTVNPKDAKAVDDYFADDSFIANYTVNRNEPELLSDSYANDSLANSVESMPERTDIYGNYTIADTEPRWDTERMANYTLNDSYDSEEEDFRPSTEMGGNYTMGGYDSEEDRGTDMYANYTLQKEREREERMFPNRRFKAAQAAGLLPLNDSYGSDDDGAVVRNVYIEGASPEVEDGDMQDAQSLLQQVGLTGPVNDENDDEEDIGEGNELLQEGEDEDDEQDDENENEDEEEDDEEDEAGGDYDTYETGGTFTDDTDFMPVSDLTVAPAITETVDKEQPSYNMSEHKQVFHDDDGLTVSSGCGCGPKGGPGARGGIEYYNW</sequence>
<gene>
    <name evidence="2" type="ORF">KOM_12_457</name>
</gene>
<feature type="region of interest" description="Disordered" evidence="1">
    <location>
        <begin position="453"/>
        <end position="502"/>
    </location>
</feature>
<reference evidence="2" key="1">
    <citation type="submission" date="2021-06" db="EMBL/GenBank/DDBJ databases">
        <authorList>
            <person name="Rolland C."/>
        </authorList>
    </citation>
    <scope>NUCLEOTIDE SEQUENCE</scope>
    <source>
        <strain evidence="2">347.936635</strain>
    </source>
</reference>
<proteinExistence type="predicted"/>